<evidence type="ECO:0000256" key="3">
    <source>
        <dbReference type="ARBA" id="ARBA00022598"/>
    </source>
</evidence>
<accession>A0ABP0UNX6</accession>
<dbReference type="InterPro" id="IPR012094">
    <property type="entry name" value="tRNA_Ile_lys_synt"/>
</dbReference>
<name>A0ABP0UNX6_9BRYO</name>
<dbReference type="Gene3D" id="1.20.59.20">
    <property type="match status" value="1"/>
</dbReference>
<keyword evidence="6" id="KW-0067">ATP-binding</keyword>
<dbReference type="InterPro" id="IPR015262">
    <property type="entry name" value="tRNA_Ile_lys_synt_subst-bd"/>
</dbReference>
<dbReference type="SUPFAM" id="SSF52402">
    <property type="entry name" value="Adenine nucleotide alpha hydrolases-like"/>
    <property type="match status" value="1"/>
</dbReference>
<dbReference type="EMBL" id="OZ019896">
    <property type="protein sequence ID" value="CAK9223289.1"/>
    <property type="molecule type" value="Genomic_DNA"/>
</dbReference>
<dbReference type="NCBIfam" id="TIGR02432">
    <property type="entry name" value="lysidine_TilS_N"/>
    <property type="match status" value="1"/>
</dbReference>
<evidence type="ECO:0000256" key="4">
    <source>
        <dbReference type="ARBA" id="ARBA00022694"/>
    </source>
</evidence>
<evidence type="ECO:0000256" key="2">
    <source>
        <dbReference type="ARBA" id="ARBA00022490"/>
    </source>
</evidence>
<keyword evidence="12" id="KW-1185">Reference proteome</keyword>
<dbReference type="InterPro" id="IPR011063">
    <property type="entry name" value="TilS/TtcA_N"/>
</dbReference>
<dbReference type="PANTHER" id="PTHR43033:SF1">
    <property type="entry name" value="TRNA(ILE)-LYSIDINE SYNTHASE-RELATED"/>
    <property type="match status" value="1"/>
</dbReference>
<evidence type="ECO:0000259" key="10">
    <source>
        <dbReference type="Pfam" id="PF09179"/>
    </source>
</evidence>
<dbReference type="EC" id="6.3.4.19" evidence="1"/>
<dbReference type="InterPro" id="IPR012795">
    <property type="entry name" value="tRNA_Ile_lys_synt_N"/>
</dbReference>
<evidence type="ECO:0000256" key="6">
    <source>
        <dbReference type="ARBA" id="ARBA00022840"/>
    </source>
</evidence>
<sequence length="480" mass="53640">MAMAFATMLSLSSVSPVSKPFIPSSCCGAHSKLRVFPEACLRFSNQEETQQQQEEEEVQGLKKHSIWSRNLLPSTITRAGKNGLRVRDSLTRGSSGGGSSKSRKCCLEEGSRSKVMRGRLARKLNRTVRERHLLQPGQRILLAVSGGQDSVSLLHLMATLGAEWNWSLGVVHCDHQWSPAASRAQASHVSQLAASLKMDYYQAITTSPVPAEELARTWRYGVLQRIALRHNYSAIVTAHTASDRVETLLYNLFRGSGLHGLQSLTWKRFISGSLALSFHSAFNPDRLVHFLLGPDKGRVEVQKTETALVRPFLGFTRTELREFCDILELPLWPDPSNHSLKIDRNRIRHQLLPYLRQNFQGSVDKSLARCAEIVHAEQAYLDSLCESILKKAEACDESGKTLDLGILQSLPLALQRRVIKQFVESLTGRSLGFDHIERVRAAVCSEENRDNGCLELPGGASLSLFRTHLHLSIRKFSRKS</sequence>
<evidence type="ECO:0000256" key="8">
    <source>
        <dbReference type="SAM" id="MobiDB-lite"/>
    </source>
</evidence>
<dbReference type="SUPFAM" id="SSF82829">
    <property type="entry name" value="MesJ substrate recognition domain-like"/>
    <property type="match status" value="1"/>
</dbReference>
<dbReference type="Gene3D" id="3.40.50.620">
    <property type="entry name" value="HUPs"/>
    <property type="match status" value="1"/>
</dbReference>
<evidence type="ECO:0000313" key="12">
    <source>
        <dbReference type="Proteomes" id="UP001497512"/>
    </source>
</evidence>
<dbReference type="Pfam" id="PF01171">
    <property type="entry name" value="ATP_bind_3"/>
    <property type="match status" value="1"/>
</dbReference>
<comment type="catalytic activity">
    <reaction evidence="7">
        <text>cytidine(34) in tRNA(Ile2) + L-lysine + ATP = lysidine(34) in tRNA(Ile2) + AMP + diphosphate + H(+)</text>
        <dbReference type="Rhea" id="RHEA:43744"/>
        <dbReference type="Rhea" id="RHEA-COMP:10625"/>
        <dbReference type="Rhea" id="RHEA-COMP:10670"/>
        <dbReference type="ChEBI" id="CHEBI:15378"/>
        <dbReference type="ChEBI" id="CHEBI:30616"/>
        <dbReference type="ChEBI" id="CHEBI:32551"/>
        <dbReference type="ChEBI" id="CHEBI:33019"/>
        <dbReference type="ChEBI" id="CHEBI:82748"/>
        <dbReference type="ChEBI" id="CHEBI:83665"/>
        <dbReference type="ChEBI" id="CHEBI:456215"/>
        <dbReference type="EC" id="6.3.4.19"/>
    </reaction>
</comment>
<keyword evidence="4" id="KW-0819">tRNA processing</keyword>
<evidence type="ECO:0000256" key="1">
    <source>
        <dbReference type="ARBA" id="ARBA00013267"/>
    </source>
</evidence>
<keyword evidence="5" id="KW-0547">Nucleotide-binding</keyword>
<feature type="region of interest" description="Disordered" evidence="8">
    <location>
        <begin position="83"/>
        <end position="104"/>
    </location>
</feature>
<dbReference type="PANTHER" id="PTHR43033">
    <property type="entry name" value="TRNA(ILE)-LYSIDINE SYNTHASE-RELATED"/>
    <property type="match status" value="1"/>
</dbReference>
<dbReference type="HAMAP" id="MF_01161">
    <property type="entry name" value="tRNA_Ile_lys_synt"/>
    <property type="match status" value="1"/>
</dbReference>
<keyword evidence="2" id="KW-0963">Cytoplasm</keyword>
<dbReference type="CDD" id="cd01992">
    <property type="entry name" value="TilS_N"/>
    <property type="match status" value="1"/>
</dbReference>
<organism evidence="11 12">
    <name type="scientific">Sphagnum troendelagicum</name>
    <dbReference type="NCBI Taxonomy" id="128251"/>
    <lineage>
        <taxon>Eukaryota</taxon>
        <taxon>Viridiplantae</taxon>
        <taxon>Streptophyta</taxon>
        <taxon>Embryophyta</taxon>
        <taxon>Bryophyta</taxon>
        <taxon>Sphagnophytina</taxon>
        <taxon>Sphagnopsida</taxon>
        <taxon>Sphagnales</taxon>
        <taxon>Sphagnaceae</taxon>
        <taxon>Sphagnum</taxon>
    </lineage>
</organism>
<evidence type="ECO:0000313" key="11">
    <source>
        <dbReference type="EMBL" id="CAK9223289.1"/>
    </source>
</evidence>
<evidence type="ECO:0000259" key="9">
    <source>
        <dbReference type="Pfam" id="PF01171"/>
    </source>
</evidence>
<dbReference type="Pfam" id="PF09179">
    <property type="entry name" value="TilS"/>
    <property type="match status" value="1"/>
</dbReference>
<feature type="domain" description="tRNA(Ile)-lysidine synthase substrate-binding" evidence="10">
    <location>
        <begin position="402"/>
        <end position="470"/>
    </location>
</feature>
<proteinExistence type="inferred from homology"/>
<reference evidence="11" key="1">
    <citation type="submission" date="2024-02" db="EMBL/GenBank/DDBJ databases">
        <authorList>
            <consortium name="ELIXIR-Norway"/>
            <consortium name="Elixir Norway"/>
        </authorList>
    </citation>
    <scope>NUCLEOTIDE SEQUENCE</scope>
</reference>
<dbReference type="InterPro" id="IPR014729">
    <property type="entry name" value="Rossmann-like_a/b/a_fold"/>
</dbReference>
<evidence type="ECO:0000256" key="5">
    <source>
        <dbReference type="ARBA" id="ARBA00022741"/>
    </source>
</evidence>
<keyword evidence="3" id="KW-0436">Ligase</keyword>
<evidence type="ECO:0000256" key="7">
    <source>
        <dbReference type="ARBA" id="ARBA00048539"/>
    </source>
</evidence>
<protein>
    <recommendedName>
        <fullName evidence="1">tRNA(Ile)-lysidine synthetase</fullName>
        <ecNumber evidence="1">6.3.4.19</ecNumber>
    </recommendedName>
</protein>
<feature type="domain" description="tRNA(Ile)-lysidine/2-thiocytidine synthase N-terminal" evidence="9">
    <location>
        <begin position="140"/>
        <end position="350"/>
    </location>
</feature>
<gene>
    <name evidence="11" type="ORF">CSSPTR1EN2_LOCUS16757</name>
</gene>
<dbReference type="Proteomes" id="UP001497512">
    <property type="component" value="Chromosome 4"/>
</dbReference>